<dbReference type="InterPro" id="IPR000286">
    <property type="entry name" value="HDACs"/>
</dbReference>
<reference evidence="5" key="1">
    <citation type="journal article" date="2019" name="Int. J. Syst. Evol. Microbiol.">
        <title>The Global Catalogue of Microorganisms (GCM) 10K type strain sequencing project: providing services to taxonomists for standard genome sequencing and annotation.</title>
        <authorList>
            <consortium name="The Broad Institute Genomics Platform"/>
            <consortium name="The Broad Institute Genome Sequencing Center for Infectious Disease"/>
            <person name="Wu L."/>
            <person name="Ma J."/>
        </authorList>
    </citation>
    <scope>NUCLEOTIDE SEQUENCE [LARGE SCALE GENOMIC DNA]</scope>
    <source>
        <strain evidence="5">CGMCC 1.12990</strain>
    </source>
</reference>
<dbReference type="InterPro" id="IPR044150">
    <property type="entry name" value="HDAC_classIV"/>
</dbReference>
<dbReference type="PANTHER" id="PTHR10625:SF19">
    <property type="entry name" value="HISTONE DEACETYLASE 12"/>
    <property type="match status" value="1"/>
</dbReference>
<feature type="domain" description="Histone deacetylase" evidence="3">
    <location>
        <begin position="22"/>
        <end position="285"/>
    </location>
</feature>
<name>A0ABQ1WF37_9BACT</name>
<keyword evidence="5" id="KW-1185">Reference proteome</keyword>
<evidence type="ECO:0000259" key="3">
    <source>
        <dbReference type="Pfam" id="PF00850"/>
    </source>
</evidence>
<keyword evidence="2" id="KW-0378">Hydrolase</keyword>
<proteinExistence type="inferred from homology"/>
<dbReference type="InterPro" id="IPR023696">
    <property type="entry name" value="Ureohydrolase_dom_sf"/>
</dbReference>
<dbReference type="PRINTS" id="PR01270">
    <property type="entry name" value="HDASUPER"/>
</dbReference>
<dbReference type="Pfam" id="PF00850">
    <property type="entry name" value="Hist_deacetyl"/>
    <property type="match status" value="1"/>
</dbReference>
<evidence type="ECO:0000313" key="4">
    <source>
        <dbReference type="EMBL" id="GGG27432.1"/>
    </source>
</evidence>
<dbReference type="RefSeq" id="WP_188555805.1">
    <property type="nucleotide sequence ID" value="NZ_BMGS01000001.1"/>
</dbReference>
<dbReference type="Gene3D" id="3.40.800.20">
    <property type="entry name" value="Histone deacetylase domain"/>
    <property type="match status" value="1"/>
</dbReference>
<dbReference type="EMBL" id="BMGS01000001">
    <property type="protein sequence ID" value="GGG27432.1"/>
    <property type="molecule type" value="Genomic_DNA"/>
</dbReference>
<gene>
    <name evidence="4" type="ORF">GCM10011378_00310</name>
</gene>
<comment type="caution">
    <text evidence="4">The sequence shown here is derived from an EMBL/GenBank/DDBJ whole genome shotgun (WGS) entry which is preliminary data.</text>
</comment>
<protein>
    <submittedName>
        <fullName evidence="4">Histone deacetylase</fullName>
    </submittedName>
</protein>
<dbReference type="Proteomes" id="UP000601361">
    <property type="component" value="Unassembled WGS sequence"/>
</dbReference>
<dbReference type="InterPro" id="IPR023801">
    <property type="entry name" value="His_deacetylse_dom"/>
</dbReference>
<accession>A0ABQ1WF37</accession>
<sequence>MISIAWAPLYAHPLPANHRFPMLKYELLPEQLLREGIAPESAFFQPSSPPDEDVLRVHTPEYYHRLQAGQLTRQEERATGFPWSPALVARETTILSGTLECARRALQHGVALNIAGGTHHAFQDRGEGFCLLNDQAAAAAYLLAHPELGVRRVLIVDLDVHQGNGTARIFQQEARVFTFSMHGARNYPHRKEQSDLDLALPDGTDDAAYLGQLRATLPRLLDQHQPDFVFYLSGVDVLATDKLGHLALTPDGCRHRDEYVLGLCHAHGLPVVVCMGGGYSPRIADILDAHANTFRAAANLWG</sequence>
<comment type="similarity">
    <text evidence="1">Belongs to the histone deacetylase family.</text>
</comment>
<dbReference type="CDD" id="cd09993">
    <property type="entry name" value="HDAC_classIV"/>
    <property type="match status" value="1"/>
</dbReference>
<evidence type="ECO:0000313" key="5">
    <source>
        <dbReference type="Proteomes" id="UP000601361"/>
    </source>
</evidence>
<dbReference type="SUPFAM" id="SSF52768">
    <property type="entry name" value="Arginase/deacetylase"/>
    <property type="match status" value="1"/>
</dbReference>
<evidence type="ECO:0000256" key="2">
    <source>
        <dbReference type="ARBA" id="ARBA00022801"/>
    </source>
</evidence>
<evidence type="ECO:0000256" key="1">
    <source>
        <dbReference type="ARBA" id="ARBA00005947"/>
    </source>
</evidence>
<dbReference type="InterPro" id="IPR037138">
    <property type="entry name" value="His_deacetylse_dom_sf"/>
</dbReference>
<dbReference type="PANTHER" id="PTHR10625">
    <property type="entry name" value="HISTONE DEACETYLASE HDAC1-RELATED"/>
    <property type="match status" value="1"/>
</dbReference>
<organism evidence="4 5">
    <name type="scientific">Hymenobacter glacieicola</name>
    <dbReference type="NCBI Taxonomy" id="1562124"/>
    <lineage>
        <taxon>Bacteria</taxon>
        <taxon>Pseudomonadati</taxon>
        <taxon>Bacteroidota</taxon>
        <taxon>Cytophagia</taxon>
        <taxon>Cytophagales</taxon>
        <taxon>Hymenobacteraceae</taxon>
        <taxon>Hymenobacter</taxon>
    </lineage>
</organism>